<gene>
    <name evidence="15" type="ORF">HNQ40_000595</name>
</gene>
<evidence type="ECO:0000256" key="9">
    <source>
        <dbReference type="ARBA" id="ARBA00023144"/>
    </source>
</evidence>
<dbReference type="InterPro" id="IPR006203">
    <property type="entry name" value="GHMP_knse_ATP-bd_CS"/>
</dbReference>
<dbReference type="NCBIfam" id="TIGR00131">
    <property type="entry name" value="gal_kin"/>
    <property type="match status" value="1"/>
</dbReference>
<dbReference type="PANTHER" id="PTHR10457:SF7">
    <property type="entry name" value="GALACTOKINASE-RELATED"/>
    <property type="match status" value="1"/>
</dbReference>
<keyword evidence="10" id="KW-0119">Carbohydrate metabolism</keyword>
<dbReference type="GO" id="GO:0005524">
    <property type="term" value="F:ATP binding"/>
    <property type="evidence" value="ECO:0007669"/>
    <property type="project" value="UniProtKB-UniRule"/>
</dbReference>
<reference evidence="15 16" key="1">
    <citation type="submission" date="2020-08" db="EMBL/GenBank/DDBJ databases">
        <title>Genomic Encyclopedia of Type Strains, Phase IV (KMG-IV): sequencing the most valuable type-strain genomes for metagenomic binning, comparative biology and taxonomic classification.</title>
        <authorList>
            <person name="Goeker M."/>
        </authorList>
    </citation>
    <scope>NUCLEOTIDE SEQUENCE [LARGE SCALE GENOMIC DNA]</scope>
    <source>
        <strain evidence="15 16">DSM 103725</strain>
    </source>
</reference>
<keyword evidence="7" id="KW-0067">ATP-binding</keyword>
<evidence type="ECO:0000313" key="16">
    <source>
        <dbReference type="Proteomes" id="UP000541810"/>
    </source>
</evidence>
<keyword evidence="9" id="KW-0299">Galactose metabolism</keyword>
<dbReference type="InterPro" id="IPR020568">
    <property type="entry name" value="Ribosomal_Su5_D2-typ_SF"/>
</dbReference>
<dbReference type="PRINTS" id="PR00959">
    <property type="entry name" value="MEVGALKINASE"/>
</dbReference>
<evidence type="ECO:0000256" key="3">
    <source>
        <dbReference type="ARBA" id="ARBA00022679"/>
    </source>
</evidence>
<dbReference type="InterPro" id="IPR019741">
    <property type="entry name" value="Galactokinase_CS"/>
</dbReference>
<dbReference type="FunFam" id="3.30.70.890:FF:000001">
    <property type="entry name" value="Galactokinase"/>
    <property type="match status" value="1"/>
</dbReference>
<dbReference type="GO" id="GO:0005829">
    <property type="term" value="C:cytosol"/>
    <property type="evidence" value="ECO:0007669"/>
    <property type="project" value="TreeGrafter"/>
</dbReference>
<dbReference type="EMBL" id="JACHGY010000001">
    <property type="protein sequence ID" value="MBB6428789.1"/>
    <property type="molecule type" value="Genomic_DNA"/>
</dbReference>
<evidence type="ECO:0000256" key="2">
    <source>
        <dbReference type="ARBA" id="ARBA00022490"/>
    </source>
</evidence>
<evidence type="ECO:0000256" key="4">
    <source>
        <dbReference type="ARBA" id="ARBA00022723"/>
    </source>
</evidence>
<dbReference type="InterPro" id="IPR006204">
    <property type="entry name" value="GHMP_kinase_N_dom"/>
</dbReference>
<dbReference type="Pfam" id="PF10509">
    <property type="entry name" value="GalKase_gal_bdg"/>
    <property type="match status" value="1"/>
</dbReference>
<dbReference type="InterPro" id="IPR000705">
    <property type="entry name" value="Galactokinase"/>
</dbReference>
<keyword evidence="3 15" id="KW-0808">Transferase</keyword>
<name>A0A7X0LJI1_9BACT</name>
<dbReference type="InterPro" id="IPR013750">
    <property type="entry name" value="GHMP_kinase_C_dom"/>
</dbReference>
<keyword evidence="8" id="KW-0460">Magnesium</keyword>
<keyword evidence="2" id="KW-0963">Cytoplasm</keyword>
<dbReference type="GO" id="GO:0006012">
    <property type="term" value="P:galactose metabolic process"/>
    <property type="evidence" value="ECO:0007669"/>
    <property type="project" value="UniProtKB-UniRule"/>
</dbReference>
<dbReference type="SUPFAM" id="SSF54211">
    <property type="entry name" value="Ribosomal protein S5 domain 2-like"/>
    <property type="match status" value="1"/>
</dbReference>
<accession>A0A7X0LJI1</accession>
<dbReference type="PANTHER" id="PTHR10457">
    <property type="entry name" value="MEVALONATE KINASE/GALACTOKINASE"/>
    <property type="match status" value="1"/>
</dbReference>
<proteinExistence type="inferred from homology"/>
<dbReference type="FunFam" id="3.30.230.10:FF:000017">
    <property type="entry name" value="Galactokinase"/>
    <property type="match status" value="1"/>
</dbReference>
<dbReference type="Gene3D" id="3.30.70.890">
    <property type="entry name" value="GHMP kinase, C-terminal domain"/>
    <property type="match status" value="1"/>
</dbReference>
<dbReference type="EC" id="2.7.1.6" evidence="11"/>
<sequence>MNDQLAHTVKLFQEAYGHPPTHAAVAPGRVNLIGEHIDYCDGYVLPMAIERQAIVVGRLRTDTTAKMRSTALPGEAVFDVDDAPIGLGEPSWSRYLRGVAAFSYTPTGFELMLDSNVPAGGGLSSSAAIEVSTATLLETMGGIQLGGVNKALLCQMAEHRYGGTKCGIMDQFISAMGQAGKALLIDCVDYSTREVPLDAEKLAVLIINTNNPHQLGDEYNQRRASCERAKSLVGKASWRDISLADLEQIRATLGDTDFARGRHVVGEIKRTLECADAMEAGDWPQVGSLMYASHDSLRDDFEVSTPELDKLVELAAALGPEAGVIGARMTGGGFGGCTVTLCEAGKVDAVQEKLVAEYTQATGIEPSAFATKPAQGARVIDL</sequence>
<evidence type="ECO:0000256" key="7">
    <source>
        <dbReference type="ARBA" id="ARBA00022840"/>
    </source>
</evidence>
<keyword evidence="16" id="KW-1185">Reference proteome</keyword>
<evidence type="ECO:0000259" key="14">
    <source>
        <dbReference type="Pfam" id="PF10509"/>
    </source>
</evidence>
<evidence type="ECO:0000256" key="8">
    <source>
        <dbReference type="ARBA" id="ARBA00022842"/>
    </source>
</evidence>
<feature type="domain" description="Galactokinase N-terminal" evidence="14">
    <location>
        <begin position="11"/>
        <end position="58"/>
    </location>
</feature>
<evidence type="ECO:0000259" key="13">
    <source>
        <dbReference type="Pfam" id="PF08544"/>
    </source>
</evidence>
<evidence type="ECO:0000313" key="15">
    <source>
        <dbReference type="EMBL" id="MBB6428789.1"/>
    </source>
</evidence>
<feature type="domain" description="GHMP kinase N-terminal" evidence="12">
    <location>
        <begin position="103"/>
        <end position="178"/>
    </location>
</feature>
<organism evidence="15 16">
    <name type="scientific">Algisphaera agarilytica</name>
    <dbReference type="NCBI Taxonomy" id="1385975"/>
    <lineage>
        <taxon>Bacteria</taxon>
        <taxon>Pseudomonadati</taxon>
        <taxon>Planctomycetota</taxon>
        <taxon>Phycisphaerae</taxon>
        <taxon>Phycisphaerales</taxon>
        <taxon>Phycisphaeraceae</taxon>
        <taxon>Algisphaera</taxon>
    </lineage>
</organism>
<dbReference type="Pfam" id="PF08544">
    <property type="entry name" value="GHMP_kinases_C"/>
    <property type="match status" value="1"/>
</dbReference>
<dbReference type="SUPFAM" id="SSF55060">
    <property type="entry name" value="GHMP Kinase, C-terminal domain"/>
    <property type="match status" value="1"/>
</dbReference>
<dbReference type="InterPro" id="IPR036554">
    <property type="entry name" value="GHMP_kinase_C_sf"/>
</dbReference>
<dbReference type="Pfam" id="PF00288">
    <property type="entry name" value="GHMP_kinases_N"/>
    <property type="match status" value="1"/>
</dbReference>
<dbReference type="InterPro" id="IPR019539">
    <property type="entry name" value="GalKase_N"/>
</dbReference>
<comment type="caution">
    <text evidence="15">The sequence shown here is derived from an EMBL/GenBank/DDBJ whole genome shotgun (WGS) entry which is preliminary data.</text>
</comment>
<dbReference type="PRINTS" id="PR00473">
    <property type="entry name" value="GALCTOKINASE"/>
</dbReference>
<dbReference type="GO" id="GO:0046872">
    <property type="term" value="F:metal ion binding"/>
    <property type="evidence" value="ECO:0007669"/>
    <property type="project" value="UniProtKB-KW"/>
</dbReference>
<comment type="similarity">
    <text evidence="1">Belongs to the GHMP kinase family. GalK subfamily.</text>
</comment>
<dbReference type="PIRSF" id="PIRSF000530">
    <property type="entry name" value="Galactokinase"/>
    <property type="match status" value="1"/>
</dbReference>
<keyword evidence="5" id="KW-0547">Nucleotide-binding</keyword>
<dbReference type="PROSITE" id="PS00106">
    <property type="entry name" value="GALACTOKINASE"/>
    <property type="match status" value="1"/>
</dbReference>
<dbReference type="InterPro" id="IPR006206">
    <property type="entry name" value="Mevalonate/galactokinase"/>
</dbReference>
<evidence type="ECO:0000256" key="10">
    <source>
        <dbReference type="ARBA" id="ARBA00023277"/>
    </source>
</evidence>
<evidence type="ECO:0000256" key="1">
    <source>
        <dbReference type="ARBA" id="ARBA00006566"/>
    </source>
</evidence>
<dbReference type="PROSITE" id="PS00627">
    <property type="entry name" value="GHMP_KINASES_ATP"/>
    <property type="match status" value="1"/>
</dbReference>
<dbReference type="AlphaFoldDB" id="A0A7X0LJI1"/>
<keyword evidence="4" id="KW-0479">Metal-binding</keyword>
<evidence type="ECO:0000259" key="12">
    <source>
        <dbReference type="Pfam" id="PF00288"/>
    </source>
</evidence>
<keyword evidence="6 15" id="KW-0418">Kinase</keyword>
<evidence type="ECO:0000256" key="6">
    <source>
        <dbReference type="ARBA" id="ARBA00022777"/>
    </source>
</evidence>
<protein>
    <recommendedName>
        <fullName evidence="11">Galactokinase</fullName>
        <ecNumber evidence="11">2.7.1.6</ecNumber>
    </recommendedName>
</protein>
<dbReference type="RefSeq" id="WP_184676240.1">
    <property type="nucleotide sequence ID" value="NZ_JACHGY010000001.1"/>
</dbReference>
<dbReference type="Gene3D" id="3.30.230.10">
    <property type="match status" value="1"/>
</dbReference>
<evidence type="ECO:0000256" key="5">
    <source>
        <dbReference type="ARBA" id="ARBA00022741"/>
    </source>
</evidence>
<evidence type="ECO:0000256" key="11">
    <source>
        <dbReference type="NCBIfam" id="TIGR00131"/>
    </source>
</evidence>
<dbReference type="InterPro" id="IPR014721">
    <property type="entry name" value="Ribsml_uS5_D2-typ_fold_subgr"/>
</dbReference>
<dbReference type="Proteomes" id="UP000541810">
    <property type="component" value="Unassembled WGS sequence"/>
</dbReference>
<dbReference type="GO" id="GO:0004335">
    <property type="term" value="F:galactokinase activity"/>
    <property type="evidence" value="ECO:0007669"/>
    <property type="project" value="UniProtKB-UniRule"/>
</dbReference>
<feature type="domain" description="GHMP kinase C-terminal" evidence="13">
    <location>
        <begin position="276"/>
        <end position="358"/>
    </location>
</feature>